<dbReference type="SUPFAM" id="SSF54768">
    <property type="entry name" value="dsRNA-binding domain-like"/>
    <property type="match status" value="2"/>
</dbReference>
<dbReference type="SUPFAM" id="SSF101690">
    <property type="entry name" value="PAZ domain"/>
    <property type="match status" value="1"/>
</dbReference>
<evidence type="ECO:0000256" key="7">
    <source>
        <dbReference type="ARBA" id="ARBA00022737"/>
    </source>
</evidence>
<evidence type="ECO:0000256" key="14">
    <source>
        <dbReference type="ARBA" id="ARBA00022884"/>
    </source>
</evidence>
<dbReference type="SMART" id="SM00949">
    <property type="entry name" value="PAZ"/>
    <property type="match status" value="1"/>
</dbReference>
<dbReference type="Gene3D" id="3.30.160.380">
    <property type="entry name" value="Dicer dimerisation domain"/>
    <property type="match status" value="1"/>
</dbReference>
<name>A0AAV9CI44_ACOCL</name>
<dbReference type="InterPro" id="IPR038248">
    <property type="entry name" value="Dicer_dimer_sf"/>
</dbReference>
<evidence type="ECO:0000256" key="21">
    <source>
        <dbReference type="SAM" id="MobiDB-lite"/>
    </source>
</evidence>
<evidence type="ECO:0000256" key="6">
    <source>
        <dbReference type="ARBA" id="ARBA00022723"/>
    </source>
</evidence>
<dbReference type="GO" id="GO:0005524">
    <property type="term" value="F:ATP binding"/>
    <property type="evidence" value="ECO:0007669"/>
    <property type="project" value="UniProtKB-KW"/>
</dbReference>
<comment type="subunit">
    <text evidence="4">May interact with ARGONAUTE1 or PINHEAD through their common PAZ domains.</text>
</comment>
<reference evidence="28" key="1">
    <citation type="journal article" date="2023" name="Nat. Commun.">
        <title>Diploid and tetraploid genomes of Acorus and the evolution of monocots.</title>
        <authorList>
            <person name="Ma L."/>
            <person name="Liu K.W."/>
            <person name="Li Z."/>
            <person name="Hsiao Y.Y."/>
            <person name="Qi Y."/>
            <person name="Fu T."/>
            <person name="Tang G.D."/>
            <person name="Zhang D."/>
            <person name="Sun W.H."/>
            <person name="Liu D.K."/>
            <person name="Li Y."/>
            <person name="Chen G.Z."/>
            <person name="Liu X.D."/>
            <person name="Liao X.Y."/>
            <person name="Jiang Y.T."/>
            <person name="Yu X."/>
            <person name="Hao Y."/>
            <person name="Huang J."/>
            <person name="Zhao X.W."/>
            <person name="Ke S."/>
            <person name="Chen Y.Y."/>
            <person name="Wu W.L."/>
            <person name="Hsu J.L."/>
            <person name="Lin Y.F."/>
            <person name="Huang M.D."/>
            <person name="Li C.Y."/>
            <person name="Huang L."/>
            <person name="Wang Z.W."/>
            <person name="Zhao X."/>
            <person name="Zhong W.Y."/>
            <person name="Peng D.H."/>
            <person name="Ahmad S."/>
            <person name="Lan S."/>
            <person name="Zhang J.S."/>
            <person name="Tsai W.C."/>
            <person name="Van de Peer Y."/>
            <person name="Liu Z.J."/>
        </authorList>
    </citation>
    <scope>NUCLEOTIDE SEQUENCE</scope>
    <source>
        <strain evidence="28">CP</strain>
    </source>
</reference>
<keyword evidence="6" id="KW-0479">Metal-binding</keyword>
<protein>
    <recommendedName>
        <fullName evidence="30">Dicer-like protein 4</fullName>
    </recommendedName>
</protein>
<evidence type="ECO:0000256" key="19">
    <source>
        <dbReference type="ARBA" id="ARBA00056187"/>
    </source>
</evidence>
<dbReference type="PROSITE" id="PS51194">
    <property type="entry name" value="HELICASE_CTER"/>
    <property type="match status" value="1"/>
</dbReference>
<dbReference type="SUPFAM" id="SSF52540">
    <property type="entry name" value="P-loop containing nucleoside triphosphate hydrolases"/>
    <property type="match status" value="1"/>
</dbReference>
<dbReference type="Pfam" id="PF03368">
    <property type="entry name" value="Dicer_dimer"/>
    <property type="match status" value="1"/>
</dbReference>
<dbReference type="PROSITE" id="PS50142">
    <property type="entry name" value="RNASE_3_2"/>
    <property type="match status" value="2"/>
</dbReference>
<evidence type="ECO:0000256" key="16">
    <source>
        <dbReference type="ARBA" id="ARBA00023211"/>
    </source>
</evidence>
<keyword evidence="13" id="KW-0460">Magnesium</keyword>
<dbReference type="InterPro" id="IPR014720">
    <property type="entry name" value="dsRBD_dom"/>
</dbReference>
<reference evidence="28" key="2">
    <citation type="submission" date="2023-06" db="EMBL/GenBank/DDBJ databases">
        <authorList>
            <person name="Ma L."/>
            <person name="Liu K.-W."/>
            <person name="Li Z."/>
            <person name="Hsiao Y.-Y."/>
            <person name="Qi Y."/>
            <person name="Fu T."/>
            <person name="Tang G."/>
            <person name="Zhang D."/>
            <person name="Sun W.-H."/>
            <person name="Liu D.-K."/>
            <person name="Li Y."/>
            <person name="Chen G.-Z."/>
            <person name="Liu X.-D."/>
            <person name="Liao X.-Y."/>
            <person name="Jiang Y.-T."/>
            <person name="Yu X."/>
            <person name="Hao Y."/>
            <person name="Huang J."/>
            <person name="Zhao X.-W."/>
            <person name="Ke S."/>
            <person name="Chen Y.-Y."/>
            <person name="Wu W.-L."/>
            <person name="Hsu J.-L."/>
            <person name="Lin Y.-F."/>
            <person name="Huang M.-D."/>
            <person name="Li C.-Y."/>
            <person name="Huang L."/>
            <person name="Wang Z.-W."/>
            <person name="Zhao X."/>
            <person name="Zhong W.-Y."/>
            <person name="Peng D.-H."/>
            <person name="Ahmad S."/>
            <person name="Lan S."/>
            <person name="Zhang J.-S."/>
            <person name="Tsai W.-C."/>
            <person name="Van De Peer Y."/>
            <person name="Liu Z.-J."/>
        </authorList>
    </citation>
    <scope>NUCLEOTIDE SEQUENCE</scope>
    <source>
        <strain evidence="28">CP</strain>
        <tissue evidence="28">Leaves</tissue>
    </source>
</reference>
<dbReference type="Gene3D" id="2.170.260.10">
    <property type="entry name" value="paz domain"/>
    <property type="match status" value="1"/>
</dbReference>
<dbReference type="Pfam" id="PF00271">
    <property type="entry name" value="Helicase_C"/>
    <property type="match status" value="1"/>
</dbReference>
<comment type="cofactor">
    <cofactor evidence="2">
        <name>Mg(2+)</name>
        <dbReference type="ChEBI" id="CHEBI:18420"/>
    </cofactor>
</comment>
<evidence type="ECO:0000256" key="12">
    <source>
        <dbReference type="ARBA" id="ARBA00022840"/>
    </source>
</evidence>
<proteinExistence type="inferred from homology"/>
<dbReference type="FunFam" id="3.40.50.300:FF:000705">
    <property type="entry name" value="Endoribonuclease dicer-like protein"/>
    <property type="match status" value="1"/>
</dbReference>
<dbReference type="InterPro" id="IPR011545">
    <property type="entry name" value="DEAD/DEAH_box_helicase_dom"/>
</dbReference>
<feature type="domain" description="Dicer dsRNA-binding fold" evidence="27">
    <location>
        <begin position="546"/>
        <end position="636"/>
    </location>
</feature>
<evidence type="ECO:0000259" key="26">
    <source>
        <dbReference type="PROSITE" id="PS51194"/>
    </source>
</evidence>
<dbReference type="Pfam" id="PF00270">
    <property type="entry name" value="DEAD"/>
    <property type="match status" value="1"/>
</dbReference>
<keyword evidence="14 20" id="KW-0694">RNA-binding</keyword>
<feature type="domain" description="Helicase ATP-binding" evidence="25">
    <location>
        <begin position="26"/>
        <end position="202"/>
    </location>
</feature>
<dbReference type="GO" id="GO:0003723">
    <property type="term" value="F:RNA binding"/>
    <property type="evidence" value="ECO:0007669"/>
    <property type="project" value="UniProtKB-UniRule"/>
</dbReference>
<feature type="domain" description="Helicase C-terminal" evidence="26">
    <location>
        <begin position="345"/>
        <end position="531"/>
    </location>
</feature>
<dbReference type="PROSITE" id="PS51327">
    <property type="entry name" value="DICER_DSRBF"/>
    <property type="match status" value="1"/>
</dbReference>
<dbReference type="InterPro" id="IPR001650">
    <property type="entry name" value="Helicase_C-like"/>
</dbReference>
<keyword evidence="10" id="KW-0378">Hydrolase</keyword>
<dbReference type="FunFam" id="3.30.160.380:FF:000001">
    <property type="entry name" value="Endoribonuclease dicer-like 1"/>
    <property type="match status" value="1"/>
</dbReference>
<comment type="cofactor">
    <cofactor evidence="1">
        <name>Mn(2+)</name>
        <dbReference type="ChEBI" id="CHEBI:29035"/>
    </cofactor>
</comment>
<dbReference type="GO" id="GO:0004525">
    <property type="term" value="F:ribonuclease III activity"/>
    <property type="evidence" value="ECO:0007669"/>
    <property type="project" value="InterPro"/>
</dbReference>
<dbReference type="GO" id="GO:0004386">
    <property type="term" value="F:helicase activity"/>
    <property type="evidence" value="ECO:0007669"/>
    <property type="project" value="UniProtKB-KW"/>
</dbReference>
<dbReference type="GO" id="GO:0005634">
    <property type="term" value="C:nucleus"/>
    <property type="evidence" value="ECO:0007669"/>
    <property type="project" value="UniProtKB-SubCell"/>
</dbReference>
<comment type="function">
    <text evidence="19">Probably involved in the RNA silencing pathway. May cleave double-stranded RNA to produce short 21-24 nucleotides (nt) RNAs which target the selective destruction of complementary RNAs.</text>
</comment>
<keyword evidence="9" id="KW-0255">Endonuclease</keyword>
<dbReference type="Pfam" id="PF02170">
    <property type="entry name" value="PAZ"/>
    <property type="match status" value="1"/>
</dbReference>
<evidence type="ECO:0000256" key="20">
    <source>
        <dbReference type="PROSITE-ProRule" id="PRU00657"/>
    </source>
</evidence>
<dbReference type="Proteomes" id="UP001180020">
    <property type="component" value="Unassembled WGS sequence"/>
</dbReference>
<dbReference type="FunFam" id="1.10.1520.10:FF:000004">
    <property type="entry name" value="Endoribonuclease dicer-like 1"/>
    <property type="match status" value="1"/>
</dbReference>
<dbReference type="Pfam" id="PF14709">
    <property type="entry name" value="DND1_DSRM"/>
    <property type="match status" value="1"/>
</dbReference>
<keyword evidence="8" id="KW-0547">Nucleotide-binding</keyword>
<keyword evidence="11" id="KW-0347">Helicase</keyword>
<evidence type="ECO:0000259" key="27">
    <source>
        <dbReference type="PROSITE" id="PS51327"/>
    </source>
</evidence>
<dbReference type="EMBL" id="JAUJYO010000019">
    <property type="protein sequence ID" value="KAK1287913.1"/>
    <property type="molecule type" value="Genomic_DNA"/>
</dbReference>
<keyword evidence="7" id="KW-0677">Repeat</keyword>
<evidence type="ECO:0000256" key="9">
    <source>
        <dbReference type="ARBA" id="ARBA00022759"/>
    </source>
</evidence>
<dbReference type="CDD" id="cd00593">
    <property type="entry name" value="RIBOc"/>
    <property type="match status" value="2"/>
</dbReference>
<keyword evidence="5" id="KW-0540">Nuclease</keyword>
<dbReference type="Gene3D" id="3.30.160.20">
    <property type="match status" value="1"/>
</dbReference>
<dbReference type="Pfam" id="PF00636">
    <property type="entry name" value="Ribonuclease_3"/>
    <property type="match status" value="2"/>
</dbReference>
<feature type="domain" description="DRBM" evidence="22">
    <location>
        <begin position="1581"/>
        <end position="1657"/>
    </location>
</feature>
<dbReference type="SMART" id="SM00358">
    <property type="entry name" value="DSRM"/>
    <property type="match status" value="2"/>
</dbReference>
<evidence type="ECO:0000256" key="18">
    <source>
        <dbReference type="ARBA" id="ARBA00035116"/>
    </source>
</evidence>
<evidence type="ECO:0000256" key="17">
    <source>
        <dbReference type="ARBA" id="ARBA00023242"/>
    </source>
</evidence>
<evidence type="ECO:0000256" key="3">
    <source>
        <dbReference type="ARBA" id="ARBA00004123"/>
    </source>
</evidence>
<evidence type="ECO:0000259" key="23">
    <source>
        <dbReference type="PROSITE" id="PS50142"/>
    </source>
</evidence>
<evidence type="ECO:0000313" key="28">
    <source>
        <dbReference type="EMBL" id="KAK1287913.1"/>
    </source>
</evidence>
<dbReference type="PROSITE" id="PS50821">
    <property type="entry name" value="PAZ"/>
    <property type="match status" value="1"/>
</dbReference>
<feature type="domain" description="PAZ" evidence="24">
    <location>
        <begin position="809"/>
        <end position="937"/>
    </location>
</feature>
<dbReference type="PROSITE" id="PS00517">
    <property type="entry name" value="RNASE_3_1"/>
    <property type="match status" value="1"/>
</dbReference>
<evidence type="ECO:0000256" key="15">
    <source>
        <dbReference type="ARBA" id="ARBA00023158"/>
    </source>
</evidence>
<dbReference type="InterPro" id="IPR014001">
    <property type="entry name" value="Helicase_ATP-bd"/>
</dbReference>
<dbReference type="GO" id="GO:0046872">
    <property type="term" value="F:metal ion binding"/>
    <property type="evidence" value="ECO:0007669"/>
    <property type="project" value="UniProtKB-KW"/>
</dbReference>
<evidence type="ECO:0008006" key="30">
    <source>
        <dbReference type="Google" id="ProtNLM"/>
    </source>
</evidence>
<dbReference type="Gene3D" id="3.40.50.300">
    <property type="entry name" value="P-loop containing nucleotide triphosphate hydrolases"/>
    <property type="match status" value="2"/>
</dbReference>
<evidence type="ECO:0000313" key="29">
    <source>
        <dbReference type="Proteomes" id="UP001180020"/>
    </source>
</evidence>
<dbReference type="InterPro" id="IPR036085">
    <property type="entry name" value="PAZ_dom_sf"/>
</dbReference>
<keyword evidence="15" id="KW-0943">RNA-mediated gene silencing</keyword>
<evidence type="ECO:0000256" key="4">
    <source>
        <dbReference type="ARBA" id="ARBA00011499"/>
    </source>
</evidence>
<keyword evidence="12" id="KW-0067">ATP-binding</keyword>
<dbReference type="SMART" id="SM00535">
    <property type="entry name" value="RIBOc"/>
    <property type="match status" value="2"/>
</dbReference>
<dbReference type="FunFam" id="3.40.50.300:FF:000420">
    <property type="entry name" value="Endoribonuclease dicer-like 1"/>
    <property type="match status" value="1"/>
</dbReference>
<keyword evidence="17" id="KW-0539">Nucleus</keyword>
<evidence type="ECO:0000259" key="24">
    <source>
        <dbReference type="PROSITE" id="PS50821"/>
    </source>
</evidence>
<keyword evidence="29" id="KW-1185">Reference proteome</keyword>
<feature type="domain" description="RNase III" evidence="23">
    <location>
        <begin position="1176"/>
        <end position="1317"/>
    </location>
</feature>
<keyword evidence="16" id="KW-0464">Manganese</keyword>
<dbReference type="InterPro" id="IPR000999">
    <property type="entry name" value="RNase_III_dom"/>
</dbReference>
<dbReference type="SMART" id="SM00487">
    <property type="entry name" value="DEXDc"/>
    <property type="match status" value="1"/>
</dbReference>
<comment type="caution">
    <text evidence="28">The sequence shown here is derived from an EMBL/GenBank/DDBJ whole genome shotgun (WGS) entry which is preliminary data.</text>
</comment>
<dbReference type="InterPro" id="IPR005034">
    <property type="entry name" value="Dicer_dimerisation"/>
</dbReference>
<dbReference type="PROSITE" id="PS51192">
    <property type="entry name" value="HELICASE_ATP_BIND_1"/>
    <property type="match status" value="1"/>
</dbReference>
<gene>
    <name evidence="28" type="ORF">QJS10_CPB19g00650</name>
</gene>
<evidence type="ECO:0000256" key="2">
    <source>
        <dbReference type="ARBA" id="ARBA00001946"/>
    </source>
</evidence>
<accession>A0AAV9CI44</accession>
<dbReference type="GO" id="GO:0010267">
    <property type="term" value="P:ta-siRNA processing"/>
    <property type="evidence" value="ECO:0007669"/>
    <property type="project" value="UniProtKB-ARBA"/>
</dbReference>
<feature type="domain" description="RNase III" evidence="23">
    <location>
        <begin position="954"/>
        <end position="1135"/>
    </location>
</feature>
<evidence type="ECO:0000256" key="11">
    <source>
        <dbReference type="ARBA" id="ARBA00022806"/>
    </source>
</evidence>
<dbReference type="PANTHER" id="PTHR14950">
    <property type="entry name" value="DICER-RELATED"/>
    <property type="match status" value="1"/>
</dbReference>
<comment type="similarity">
    <text evidence="18 20">Belongs to the helicase family. Dicer subfamily.</text>
</comment>
<evidence type="ECO:0000259" key="22">
    <source>
        <dbReference type="PROSITE" id="PS50137"/>
    </source>
</evidence>
<dbReference type="SUPFAM" id="SSF69065">
    <property type="entry name" value="RNase III domain-like"/>
    <property type="match status" value="2"/>
</dbReference>
<evidence type="ECO:0000256" key="8">
    <source>
        <dbReference type="ARBA" id="ARBA00022741"/>
    </source>
</evidence>
<evidence type="ECO:0000256" key="10">
    <source>
        <dbReference type="ARBA" id="ARBA00022801"/>
    </source>
</evidence>
<evidence type="ECO:0000256" key="1">
    <source>
        <dbReference type="ARBA" id="ARBA00001936"/>
    </source>
</evidence>
<dbReference type="InterPro" id="IPR027417">
    <property type="entry name" value="P-loop_NTPase"/>
</dbReference>
<organism evidence="28 29">
    <name type="scientific">Acorus calamus</name>
    <name type="common">Sweet flag</name>
    <dbReference type="NCBI Taxonomy" id="4465"/>
    <lineage>
        <taxon>Eukaryota</taxon>
        <taxon>Viridiplantae</taxon>
        <taxon>Streptophyta</taxon>
        <taxon>Embryophyta</taxon>
        <taxon>Tracheophyta</taxon>
        <taxon>Spermatophyta</taxon>
        <taxon>Magnoliopsida</taxon>
        <taxon>Liliopsida</taxon>
        <taxon>Acoraceae</taxon>
        <taxon>Acorus</taxon>
    </lineage>
</organism>
<dbReference type="InterPro" id="IPR036389">
    <property type="entry name" value="RNase_III_sf"/>
</dbReference>
<dbReference type="GO" id="GO:0005737">
    <property type="term" value="C:cytoplasm"/>
    <property type="evidence" value="ECO:0007669"/>
    <property type="project" value="TreeGrafter"/>
</dbReference>
<sequence>MEGGSTSTDSFIKDPRIIARGYQLELCAKAVEENIIVYLGTGCGKTHIAVLLMHQLGHLIRKPSAEFCVFLAPTVPLVRQQAMVIEKSTNFKVGCYHGNRKHLRNHREWQKEIDQFEVFVMTPLILLRNLRHCFMKMDMISLLIFDECHHAQTQKRHPYAQIMKEFYKTNTIKRPRIFGMTASPIIGKGRSSYSTSINSLENLLDSKVWSVSNTEELESHVAFPDMKVYLYGPLKTTAFSCSAYNQKLGEIQKQCALTIRQKISDLKSRQKSTKLLFKLHENLLFCLENIGLCGALQAARILSTGDGAGLTETEADDYPNDNHLTNLYLEQVATALNCDFLRDGKFDSSLVEALEEPFISKKLSVLIGILSTYRLHADVKCIIFVKRIIVARSLAHILGLLKCLSFWKCEFLVGFHSGLKNMSRKMMNDIIEKFQTGKLNLLVATNVAEEGLDIQTCCLVIRFDLPDTVASFIQSRGRARMQKSEFVFLVERGNQREEKLLSDFISGEESMNKEIIHRRSTEIFDHLEEMTYKVDSTGATISTGYSVSLLHHYCSKLSHDEYFTPTPEFYYLDDPDGTICRIILPSNAPLRSVDSQPCSSKDEARRIACLKACIELHEMGALTDYLLPSEGDEKDEGLTESPSECAAIEDKNIRGELHEMLVPATLREPWTIDEDSVDLYFYCISFNPLPKDRVYRKFGLFVRSPLPMEAETMEVVLHLTHGRTVETVLVPSEMMSFDKDQIVHARNFQEMCLKIILDRTEIFSNYVPLGSKDSFQLSSSTFYLLLPIMQHKNRETVDWMTMNTCLSSPVFQDPNASVSRSRPHGCNTLKLMSGDTDISDILGGLVYTPHNRLLFFVDDILHGTNAKSQLSSTLTYADHYQEKFGIHLSHSEQPFLKAKQLFSLHNLLHNRLQVNTESRELEEHFVELPPELCVLKIIGFSKDIGSSLSLLPSIMHRLENLLVAIELKDVLSESFPEGSEVTANRVLESLTTEKCLERFSLERLEVLGDAFLKYAVSRHMFISYEALDEGQLTRKRSSTVNNSHLYDLAIRNKLQVYIRDEWFDPSHFFALGRPCKVVCNKDTERTIHFQQENRNAVDGADPDDVKCTKHHHWLHRKTIADVVEALVGAFLVDSGIKAACAFLSWIGIPVDFDVSGVYRVCKASRNNLSLINHVDAAAIERLLGHKFLHKGLLLQAFVHPSYKKHSGGCYQRLEFLGDAVLEYLITSYVYSVYPNLKPGQLTDLRAIIVNNNSFAKIAVQQSFHSYLFSESGSLTEAITEFVNFVSTSGKDLEEPKCPKVLGDIVESSIGAILLDTGFDLAYVWKIVLNLLNPVFSFPSMQLSPVRELRELCQFCNFELRTPDPVKRRGEYLVNTEVIINGTCLTFSATNRSSKTARRNIAQEALSALKALKYKHKSKSLEEIVRSCKKEDPELIGFDESPIVLDDIDGVELEKLRIDNSEEAPKEKSQYFVTRDTSEAKSPLPLEAPPHTCKTEKKVPSSKSQIYKMEEAAVPCQVDFQMTKESPLPMSQPDIAKGNASVKLKKMEENINLSKPVESHHTDCGASSLVGDKDAKGALCREAKAQLLKICAANCWNPPSFVCTKEEGPGHLKMFTYKVIIHVDEETTTILECFSSPKPKKKAAEDHAAEGALWYLSQKGYVV</sequence>
<evidence type="ECO:0000256" key="5">
    <source>
        <dbReference type="ARBA" id="ARBA00022722"/>
    </source>
</evidence>
<dbReference type="Gene3D" id="1.10.1520.10">
    <property type="entry name" value="Ribonuclease III domain"/>
    <property type="match status" value="2"/>
</dbReference>
<evidence type="ECO:0000256" key="13">
    <source>
        <dbReference type="ARBA" id="ARBA00022842"/>
    </source>
</evidence>
<comment type="subcellular location">
    <subcellularLocation>
        <location evidence="3">Nucleus</location>
    </subcellularLocation>
</comment>
<dbReference type="PROSITE" id="PS50137">
    <property type="entry name" value="DS_RBD"/>
    <property type="match status" value="1"/>
</dbReference>
<dbReference type="SMART" id="SM00490">
    <property type="entry name" value="HELICc"/>
    <property type="match status" value="1"/>
</dbReference>
<dbReference type="InterPro" id="IPR003100">
    <property type="entry name" value="PAZ_dom"/>
</dbReference>
<evidence type="ECO:0000259" key="25">
    <source>
        <dbReference type="PROSITE" id="PS51192"/>
    </source>
</evidence>
<dbReference type="CDD" id="cd18034">
    <property type="entry name" value="DEXHc_dicer"/>
    <property type="match status" value="1"/>
</dbReference>
<dbReference type="CDD" id="cd19869">
    <property type="entry name" value="DSRM_DCL_plant"/>
    <property type="match status" value="1"/>
</dbReference>
<dbReference type="PANTHER" id="PTHR14950:SF15">
    <property type="entry name" value="DICER-LIKE PROTEIN 4"/>
    <property type="match status" value="1"/>
</dbReference>
<feature type="region of interest" description="Disordered" evidence="21">
    <location>
        <begin position="1463"/>
        <end position="1498"/>
    </location>
</feature>